<proteinExistence type="predicted"/>
<dbReference type="InterPro" id="IPR013740">
    <property type="entry name" value="Redoxin"/>
</dbReference>
<dbReference type="InterPro" id="IPR017937">
    <property type="entry name" value="Thioredoxin_CS"/>
</dbReference>
<dbReference type="CDD" id="cd02966">
    <property type="entry name" value="TlpA_like_family"/>
    <property type="match status" value="1"/>
</dbReference>
<dbReference type="AlphaFoldDB" id="A0A3B0ZWK2"/>
<dbReference type="InterPro" id="IPR013766">
    <property type="entry name" value="Thioredoxin_domain"/>
</dbReference>
<reference evidence="4" key="1">
    <citation type="submission" date="2018-06" db="EMBL/GenBank/DDBJ databases">
        <authorList>
            <person name="Zhirakovskaya E."/>
        </authorList>
    </citation>
    <scope>NUCLEOTIDE SEQUENCE</scope>
</reference>
<dbReference type="InterPro" id="IPR036249">
    <property type="entry name" value="Thioredoxin-like_sf"/>
</dbReference>
<evidence type="ECO:0000256" key="1">
    <source>
        <dbReference type="ARBA" id="ARBA00004196"/>
    </source>
</evidence>
<evidence type="ECO:0000259" key="3">
    <source>
        <dbReference type="PROSITE" id="PS51352"/>
    </source>
</evidence>
<dbReference type="GO" id="GO:0016491">
    <property type="term" value="F:oxidoreductase activity"/>
    <property type="evidence" value="ECO:0007669"/>
    <property type="project" value="InterPro"/>
</dbReference>
<sequence>MKNTKLIISTIVIAFIAGIGGFYAQQWYYTGGSLVRLDQSSQQNIATTNSKQLRPDFTLPDLTNKARSVSEWDGKVMLINFWATWCPPCVREVPTLNKLHRDFKDKGFVVIGIAIDSLDAVQDFVDPLDLQYPILLAEQQGIELSQAYGNRLGILPFSIIVDKQGKIIERHRGEITYEQVESLIKPLL</sequence>
<protein>
    <recommendedName>
        <fullName evidence="3">Thioredoxin domain-containing protein</fullName>
    </recommendedName>
</protein>
<evidence type="ECO:0000313" key="4">
    <source>
        <dbReference type="EMBL" id="VAW97888.1"/>
    </source>
</evidence>
<dbReference type="PANTHER" id="PTHR42852:SF18">
    <property type="entry name" value="CHROMOSOME UNDETERMINED SCAFFOLD_47, WHOLE GENOME SHOTGUN SEQUENCE"/>
    <property type="match status" value="1"/>
</dbReference>
<dbReference type="PANTHER" id="PTHR42852">
    <property type="entry name" value="THIOL:DISULFIDE INTERCHANGE PROTEIN DSBE"/>
    <property type="match status" value="1"/>
</dbReference>
<organism evidence="4">
    <name type="scientific">hydrothermal vent metagenome</name>
    <dbReference type="NCBI Taxonomy" id="652676"/>
    <lineage>
        <taxon>unclassified sequences</taxon>
        <taxon>metagenomes</taxon>
        <taxon>ecological metagenomes</taxon>
    </lineage>
</organism>
<dbReference type="PROSITE" id="PS00194">
    <property type="entry name" value="THIOREDOXIN_1"/>
    <property type="match status" value="1"/>
</dbReference>
<dbReference type="Pfam" id="PF08534">
    <property type="entry name" value="Redoxin"/>
    <property type="match status" value="1"/>
</dbReference>
<keyword evidence="2" id="KW-0201">Cytochrome c-type biogenesis</keyword>
<dbReference type="InterPro" id="IPR050553">
    <property type="entry name" value="Thioredoxin_ResA/DsbE_sf"/>
</dbReference>
<dbReference type="SUPFAM" id="SSF52833">
    <property type="entry name" value="Thioredoxin-like"/>
    <property type="match status" value="1"/>
</dbReference>
<dbReference type="EMBL" id="UOFS01000034">
    <property type="protein sequence ID" value="VAW97888.1"/>
    <property type="molecule type" value="Genomic_DNA"/>
</dbReference>
<dbReference type="GO" id="GO:0017004">
    <property type="term" value="P:cytochrome complex assembly"/>
    <property type="evidence" value="ECO:0007669"/>
    <property type="project" value="UniProtKB-KW"/>
</dbReference>
<comment type="subcellular location">
    <subcellularLocation>
        <location evidence="1">Cell envelope</location>
    </subcellularLocation>
</comment>
<feature type="domain" description="Thioredoxin" evidence="3">
    <location>
        <begin position="48"/>
        <end position="188"/>
    </location>
</feature>
<dbReference type="Gene3D" id="3.40.30.10">
    <property type="entry name" value="Glutaredoxin"/>
    <property type="match status" value="1"/>
</dbReference>
<evidence type="ECO:0000256" key="2">
    <source>
        <dbReference type="ARBA" id="ARBA00022748"/>
    </source>
</evidence>
<dbReference type="PROSITE" id="PS51352">
    <property type="entry name" value="THIOREDOXIN_2"/>
    <property type="match status" value="1"/>
</dbReference>
<dbReference type="GO" id="GO:0030313">
    <property type="term" value="C:cell envelope"/>
    <property type="evidence" value="ECO:0007669"/>
    <property type="project" value="UniProtKB-SubCell"/>
</dbReference>
<name>A0A3B0ZWK2_9ZZZZ</name>
<gene>
    <name evidence="4" type="ORF">MNBD_GAMMA22-385</name>
</gene>
<accession>A0A3B0ZWK2</accession>